<feature type="compositionally biased region" description="Polar residues" evidence="1">
    <location>
        <begin position="34"/>
        <end position="52"/>
    </location>
</feature>
<dbReference type="AlphaFoldDB" id="A0A836HFT3"/>
<feature type="compositionally biased region" description="Gly residues" evidence="1">
    <location>
        <begin position="416"/>
        <end position="428"/>
    </location>
</feature>
<dbReference type="RefSeq" id="XP_067753032.1">
    <property type="nucleotide sequence ID" value="XM_067896875.1"/>
</dbReference>
<dbReference type="GeneID" id="94286952"/>
<evidence type="ECO:0000313" key="2">
    <source>
        <dbReference type="EMBL" id="KAG5490704.1"/>
    </source>
</evidence>
<reference evidence="2 3" key="1">
    <citation type="submission" date="2021-02" db="EMBL/GenBank/DDBJ databases">
        <title>Porcisia hertigi Genome sequencing and assembly.</title>
        <authorList>
            <person name="Almutairi H."/>
            <person name="Gatherer D."/>
        </authorList>
    </citation>
    <scope>NUCLEOTIDE SEQUENCE [LARGE SCALE GENOMIC DNA]</scope>
    <source>
        <strain evidence="2 3">C119</strain>
    </source>
</reference>
<gene>
    <name evidence="2" type="ORF">JKF63_00826</name>
</gene>
<dbReference type="OrthoDB" id="266118at2759"/>
<feature type="compositionally biased region" description="Low complexity" evidence="1">
    <location>
        <begin position="429"/>
        <end position="450"/>
    </location>
</feature>
<evidence type="ECO:0000256" key="1">
    <source>
        <dbReference type="SAM" id="MobiDB-lite"/>
    </source>
</evidence>
<feature type="region of interest" description="Disordered" evidence="1">
    <location>
        <begin position="34"/>
        <end position="59"/>
    </location>
</feature>
<dbReference type="KEGG" id="phet:94286952"/>
<organism evidence="2 3">
    <name type="scientific">Porcisia hertigi</name>
    <dbReference type="NCBI Taxonomy" id="2761500"/>
    <lineage>
        <taxon>Eukaryota</taxon>
        <taxon>Discoba</taxon>
        <taxon>Euglenozoa</taxon>
        <taxon>Kinetoplastea</taxon>
        <taxon>Metakinetoplastina</taxon>
        <taxon>Trypanosomatida</taxon>
        <taxon>Trypanosomatidae</taxon>
        <taxon>Leishmaniinae</taxon>
        <taxon>Porcisia</taxon>
    </lineage>
</organism>
<dbReference type="Proteomes" id="UP000674318">
    <property type="component" value="Unassembled WGS sequence"/>
</dbReference>
<keyword evidence="3" id="KW-1185">Reference proteome</keyword>
<feature type="region of interest" description="Disordered" evidence="1">
    <location>
        <begin position="508"/>
        <end position="527"/>
    </location>
</feature>
<dbReference type="EMBL" id="JAFJZO010000036">
    <property type="protein sequence ID" value="KAG5490704.1"/>
    <property type="molecule type" value="Genomic_DNA"/>
</dbReference>
<feature type="compositionally biased region" description="Basic residues" evidence="1">
    <location>
        <begin position="513"/>
        <end position="527"/>
    </location>
</feature>
<proteinExistence type="predicted"/>
<protein>
    <submittedName>
        <fullName evidence="2">Uncharacterized protein</fullName>
    </submittedName>
</protein>
<evidence type="ECO:0000313" key="3">
    <source>
        <dbReference type="Proteomes" id="UP000674318"/>
    </source>
</evidence>
<comment type="caution">
    <text evidence="2">The sequence shown here is derived from an EMBL/GenBank/DDBJ whole genome shotgun (WGS) entry which is preliminary data.</text>
</comment>
<accession>A0A836HFT3</accession>
<feature type="region of interest" description="Disordered" evidence="1">
    <location>
        <begin position="410"/>
        <end position="450"/>
    </location>
</feature>
<name>A0A836HFT3_9TRYP</name>
<sequence>MDCSLTDADSEQSMLGAPMSFSLPQVFNSSTPDMSVTVSLNTSSGQPSQLPQYQHKPPYSTQPSGNFHGTLLQFAPQYGTTTPSSKEVDMCTAEWSNSASSGVQPNVPVLTARCTDKTRGAMTLADLRASASNGPDSDAPHINPINSAASSVSSSALETERDEVTDLVHALVVFDKTFCVCFVPPKLRAALKVGELVLCECAHGENIGTLVANVSVLIARLIHNSRSSMASTTVEDVFFPPSDHVASTAEAPIPSAVGGQTSSSFIPTTPLNAEKVYSGLSEDQWLRRLPCVIRRGTNRDKKRVYFARLRSNDALAAAHRILRGEPLVAHAAEYQVNFACVTIYLAGERIQCPWSKFQFHQLGNTLVDPMRSDTVEFRFVSEQHHEELDLTRAITGVELSEVLYTAVAEHHKRQSGKGGTGSRAGGSHGSNSNRSSQSVQQVHQQHQVGQLSASQLEKVVAHTNSAFWTQSVTASSQAAAASAAATAEPTRACDELHDSLLFLRAPTATSSAKRTHRSPPQQHRHAHAVNPSATFLGTDALPIPRSSEPCARYVLDERFDASPDAAIRDICNGRVVLLLCDEPCTPAAAGPPAATPLGLFWRADVSAVNNTLHTISSTAADFCTSACHEPRELPSGLLPVHFSLEHHPLLVMGSRSFFAPSRLVVISIPLQSFLGDRGKMNAKHTEVMSLHHHHHRPPIYNARKAEKGVRVTPIKENRFRKSFFSQVTYTATSIQPRLTPPRLHRFAAVNITLNYSSV</sequence>